<dbReference type="InterPro" id="IPR048395">
    <property type="entry name" value="Glyco_hydro_31_C"/>
</dbReference>
<dbReference type="InterPro" id="IPR017853">
    <property type="entry name" value="GH"/>
</dbReference>
<dbReference type="Pfam" id="PF01055">
    <property type="entry name" value="Glyco_hydro_31_2nd"/>
    <property type="match status" value="1"/>
</dbReference>
<dbReference type="GO" id="GO:0005975">
    <property type="term" value="P:carbohydrate metabolic process"/>
    <property type="evidence" value="ECO:0007669"/>
    <property type="project" value="InterPro"/>
</dbReference>
<feature type="domain" description="Glycoside hydrolase family 31 TIM barrel" evidence="5">
    <location>
        <begin position="193"/>
        <end position="499"/>
    </location>
</feature>
<evidence type="ECO:0000313" key="8">
    <source>
        <dbReference type="Proteomes" id="UP000244855"/>
    </source>
</evidence>
<dbReference type="Gene3D" id="3.20.20.80">
    <property type="entry name" value="Glycosidases"/>
    <property type="match status" value="1"/>
</dbReference>
<dbReference type="SUPFAM" id="SSF51011">
    <property type="entry name" value="Glycosyl hydrolase domain"/>
    <property type="match status" value="1"/>
</dbReference>
<dbReference type="GO" id="GO:0006491">
    <property type="term" value="P:N-glycan processing"/>
    <property type="evidence" value="ECO:0007669"/>
    <property type="project" value="TreeGrafter"/>
</dbReference>
<reference evidence="7 8" key="1">
    <citation type="journal article" date="2018" name="Sci. Rep.">
        <title>Comparative genomics provides insights into the lifestyle and reveals functional heterogeneity of dark septate endophytic fungi.</title>
        <authorList>
            <person name="Knapp D.G."/>
            <person name="Nemeth J.B."/>
            <person name="Barry K."/>
            <person name="Hainaut M."/>
            <person name="Henrissat B."/>
            <person name="Johnson J."/>
            <person name="Kuo A."/>
            <person name="Lim J.H.P."/>
            <person name="Lipzen A."/>
            <person name="Nolan M."/>
            <person name="Ohm R.A."/>
            <person name="Tamas L."/>
            <person name="Grigoriev I.V."/>
            <person name="Spatafora J.W."/>
            <person name="Nagy L.G."/>
            <person name="Kovacs G.M."/>
        </authorList>
    </citation>
    <scope>NUCLEOTIDE SEQUENCE [LARGE SCALE GENOMIC DNA]</scope>
    <source>
        <strain evidence="7 8">DSE2036</strain>
    </source>
</reference>
<evidence type="ECO:0000313" key="7">
    <source>
        <dbReference type="EMBL" id="PVI02715.1"/>
    </source>
</evidence>
<accession>A0A2V1DZQ9</accession>
<proteinExistence type="inferred from homology"/>
<protein>
    <recommendedName>
        <fullName evidence="3">alpha-glucosidase</fullName>
        <ecNumber evidence="3">3.2.1.20</ecNumber>
    </recommendedName>
</protein>
<gene>
    <name evidence="7" type="ORF">DM02DRAFT_588935</name>
</gene>
<keyword evidence="4" id="KW-0326">Glycosidase</keyword>
<dbReference type="PANTHER" id="PTHR22762:SF89">
    <property type="entry name" value="ALPHA-XYLOSIDASE"/>
    <property type="match status" value="1"/>
</dbReference>
<feature type="domain" description="Glycosyl hydrolase family 31 C-terminal" evidence="6">
    <location>
        <begin position="508"/>
        <end position="598"/>
    </location>
</feature>
<dbReference type="InterPro" id="IPR013780">
    <property type="entry name" value="Glyco_hydro_b"/>
</dbReference>
<dbReference type="GO" id="GO:0004558">
    <property type="term" value="F:alpha-1,4-glucosidase activity"/>
    <property type="evidence" value="ECO:0007669"/>
    <property type="project" value="UniProtKB-EC"/>
</dbReference>
<dbReference type="SUPFAM" id="SSF51445">
    <property type="entry name" value="(Trans)glycosidases"/>
    <property type="match status" value="1"/>
</dbReference>
<evidence type="ECO:0000259" key="6">
    <source>
        <dbReference type="Pfam" id="PF21365"/>
    </source>
</evidence>
<sequence length="845" mass="96117">MSTPARYDFKTRPVAHPDAILRGDNYRFTVLADGLLRFEWAHDGQFEDRASTFAINRELAVPDFYVWDRGHLVEIVTKRFHVVYDKNKFSAEGFVVHLKGSITAKWTYGQQLSNLGGTTRTLDGADGRRELGPGILSREGIAVLDDSKTMLFESNGWIAPRKTGDRSDAYIFLYGHDYRDAMRAYYAVSGSQPLLPRFAMGNWWSRYHRYDEKEYFELLHHFDRDDVPMNVAVVDMDWHLVRPGEEIPQGQNGWTGYTWNKRLFPDPNQFMKELHKRGMKVTLNLHPADGIRYWEEQYPEVAKFLGIDPATQKAVDFDCTDKKFMDAYFDIVHHQHEERGVDFWWVDWQQGQGSKIPGIDPLWVLNHFHFLDIGRGTQRPLIFSRFGGPGAQRYQIGFSGDTIITWDSLDFQPEFTATASNIGYGWWSNDIGGHTQGYKDDELYTRWVQLGCWSPILRLHSDMNPFNTREPWAFTDEACKIVEDTLRLRHRLIPYLYTMNARSAMNDEPIVTPMYWDFADRDEAYEVPNQYRFGSELLVAPITQPRNKTTHLGAIKMWFPPHRYVDIFTGMVYDGDRRFQLHRPLTQTPVLAPEGAIIPLDAAWRPQSGSPNPEAIEILLVVGADGSFDLLEDNGTGTYVTDGGFQIVESGSADGEADEGVHLVTTPITYKQDTGVITIGPAYPPNDPSIPQTREWKVRLIAYTPNGIPSAAAFRCITTCSKRAKSLPYSVENVHNGTLITLGAVSSAQTCIIELPTTSSATGPQLDIVDPVPRITNDLLLHANMYLDKKWQILNVVGDERKSVLQKVTDLQNMQLEESLLNAILELLTADSRYQSLGVGDFEIC</sequence>
<dbReference type="STRING" id="97972.A0A2V1DZQ9"/>
<evidence type="ECO:0000256" key="4">
    <source>
        <dbReference type="RuleBase" id="RU361185"/>
    </source>
</evidence>
<comment type="catalytic activity">
    <reaction evidence="1">
        <text>Hydrolysis of terminal, non-reducing (1-&gt;4)-linked alpha-D-glucose residues with release of alpha-D-glucose.</text>
        <dbReference type="EC" id="3.2.1.20"/>
    </reaction>
</comment>
<keyword evidence="8" id="KW-1185">Reference proteome</keyword>
<dbReference type="Gene3D" id="2.60.40.1180">
    <property type="entry name" value="Golgi alpha-mannosidase II"/>
    <property type="match status" value="1"/>
</dbReference>
<name>A0A2V1DZQ9_9PLEO</name>
<dbReference type="AlphaFoldDB" id="A0A2V1DZQ9"/>
<dbReference type="EMBL" id="KZ805339">
    <property type="protein sequence ID" value="PVI02715.1"/>
    <property type="molecule type" value="Genomic_DNA"/>
</dbReference>
<keyword evidence="4 7" id="KW-0378">Hydrolase</keyword>
<organism evidence="7 8">
    <name type="scientific">Periconia macrospinosa</name>
    <dbReference type="NCBI Taxonomy" id="97972"/>
    <lineage>
        <taxon>Eukaryota</taxon>
        <taxon>Fungi</taxon>
        <taxon>Dikarya</taxon>
        <taxon>Ascomycota</taxon>
        <taxon>Pezizomycotina</taxon>
        <taxon>Dothideomycetes</taxon>
        <taxon>Pleosporomycetidae</taxon>
        <taxon>Pleosporales</taxon>
        <taxon>Massarineae</taxon>
        <taxon>Periconiaceae</taxon>
        <taxon>Periconia</taxon>
    </lineage>
</organism>
<evidence type="ECO:0000256" key="1">
    <source>
        <dbReference type="ARBA" id="ARBA00001657"/>
    </source>
</evidence>
<dbReference type="Proteomes" id="UP000244855">
    <property type="component" value="Unassembled WGS sequence"/>
</dbReference>
<dbReference type="InterPro" id="IPR000322">
    <property type="entry name" value="Glyco_hydro_31_TIM"/>
</dbReference>
<dbReference type="OrthoDB" id="1334205at2759"/>
<comment type="similarity">
    <text evidence="2 4">Belongs to the glycosyl hydrolase 31 family.</text>
</comment>
<dbReference type="EC" id="3.2.1.20" evidence="3"/>
<dbReference type="Pfam" id="PF21365">
    <property type="entry name" value="Glyco_hydro_31_3rd"/>
    <property type="match status" value="1"/>
</dbReference>
<dbReference type="PANTHER" id="PTHR22762">
    <property type="entry name" value="ALPHA-GLUCOSIDASE"/>
    <property type="match status" value="1"/>
</dbReference>
<evidence type="ECO:0000259" key="5">
    <source>
        <dbReference type="Pfam" id="PF01055"/>
    </source>
</evidence>
<evidence type="ECO:0000256" key="2">
    <source>
        <dbReference type="ARBA" id="ARBA00007806"/>
    </source>
</evidence>
<evidence type="ECO:0000256" key="3">
    <source>
        <dbReference type="ARBA" id="ARBA00012741"/>
    </source>
</evidence>
<dbReference type="CDD" id="cd06595">
    <property type="entry name" value="GH31_u1"/>
    <property type="match status" value="1"/>
</dbReference>